<feature type="region of interest" description="Disordered" evidence="2">
    <location>
        <begin position="1"/>
        <end position="21"/>
    </location>
</feature>
<dbReference type="SUPFAM" id="SSF54913">
    <property type="entry name" value="GlnB-like"/>
    <property type="match status" value="1"/>
</dbReference>
<reference evidence="3 4" key="1">
    <citation type="submission" date="2019-02" db="EMBL/GenBank/DDBJ databases">
        <title>Deep-cultivation of Planctomycetes and their phenomic and genomic characterization uncovers novel biology.</title>
        <authorList>
            <person name="Wiegand S."/>
            <person name="Jogler M."/>
            <person name="Boedeker C."/>
            <person name="Pinto D."/>
            <person name="Vollmers J."/>
            <person name="Rivas-Marin E."/>
            <person name="Kohn T."/>
            <person name="Peeters S.H."/>
            <person name="Heuer A."/>
            <person name="Rast P."/>
            <person name="Oberbeckmann S."/>
            <person name="Bunk B."/>
            <person name="Jeske O."/>
            <person name="Meyerdierks A."/>
            <person name="Storesund J.E."/>
            <person name="Kallscheuer N."/>
            <person name="Luecker S."/>
            <person name="Lage O.M."/>
            <person name="Pohl T."/>
            <person name="Merkel B.J."/>
            <person name="Hornburger P."/>
            <person name="Mueller R.-W."/>
            <person name="Bruemmer F."/>
            <person name="Labrenz M."/>
            <person name="Spormann A.M."/>
            <person name="Op den Camp H."/>
            <person name="Overmann J."/>
            <person name="Amann R."/>
            <person name="Jetten M.S.M."/>
            <person name="Mascher T."/>
            <person name="Medema M.H."/>
            <person name="Devos D.P."/>
            <person name="Kaster A.-K."/>
            <person name="Ovreas L."/>
            <person name="Rohde M."/>
            <person name="Galperin M.Y."/>
            <person name="Jogler C."/>
        </authorList>
    </citation>
    <scope>NUCLEOTIDE SEQUENCE [LARGE SCALE GENOMIC DNA]</scope>
    <source>
        <strain evidence="3 4">Pla175</strain>
    </source>
</reference>
<dbReference type="GO" id="GO:0006808">
    <property type="term" value="P:regulation of nitrogen utilization"/>
    <property type="evidence" value="ECO:0007669"/>
    <property type="project" value="InterPro"/>
</dbReference>
<dbReference type="SMART" id="SM00938">
    <property type="entry name" value="P-II"/>
    <property type="match status" value="1"/>
</dbReference>
<evidence type="ECO:0000313" key="3">
    <source>
        <dbReference type="EMBL" id="QDU90622.1"/>
    </source>
</evidence>
<evidence type="ECO:0000313" key="4">
    <source>
        <dbReference type="Proteomes" id="UP000317429"/>
    </source>
</evidence>
<dbReference type="PRINTS" id="PR00340">
    <property type="entry name" value="PIIGLNB"/>
</dbReference>
<proteinExistence type="predicted"/>
<sequence length="141" mass="15473">MIVPPAPSASKRADCPRPLRSDRMPGMKLVVAVIQPTKLDTVRKALARLGVTRMTVCDAMGYARQRGHIETYRGHEYQSKLLRKVALEIAVNEDYLDRTLACLEEHARTSAEGHIGDGKIFVLPIDHAVQINDGTTGPSVA</sequence>
<dbReference type="Pfam" id="PF00543">
    <property type="entry name" value="P-II"/>
    <property type="match status" value="1"/>
</dbReference>
<dbReference type="GO" id="GO:0005829">
    <property type="term" value="C:cytosol"/>
    <property type="evidence" value="ECO:0007669"/>
    <property type="project" value="TreeGrafter"/>
</dbReference>
<keyword evidence="4" id="KW-1185">Reference proteome</keyword>
<organism evidence="3 4">
    <name type="scientific">Pirellulimonas nuda</name>
    <dbReference type="NCBI Taxonomy" id="2528009"/>
    <lineage>
        <taxon>Bacteria</taxon>
        <taxon>Pseudomonadati</taxon>
        <taxon>Planctomycetota</taxon>
        <taxon>Planctomycetia</taxon>
        <taxon>Pirellulales</taxon>
        <taxon>Lacipirellulaceae</taxon>
        <taxon>Pirellulimonas</taxon>
    </lineage>
</organism>
<feature type="modified residue" description="O-UMP-tyrosine" evidence="1">
    <location>
        <position position="77"/>
    </location>
</feature>
<dbReference type="InterPro" id="IPR011322">
    <property type="entry name" value="N-reg_PII-like_a/b"/>
</dbReference>
<dbReference type="GO" id="GO:0030234">
    <property type="term" value="F:enzyme regulator activity"/>
    <property type="evidence" value="ECO:0007669"/>
    <property type="project" value="InterPro"/>
</dbReference>
<dbReference type="PANTHER" id="PTHR30115">
    <property type="entry name" value="NITROGEN REGULATORY PROTEIN P-II"/>
    <property type="match status" value="1"/>
</dbReference>
<name>A0A518DGR1_9BACT</name>
<dbReference type="KEGG" id="pnd:Pla175_40310"/>
<protein>
    <submittedName>
        <fullName evidence="3">Nitrogen regulatory protein P-II</fullName>
    </submittedName>
</protein>
<evidence type="ECO:0000256" key="1">
    <source>
        <dbReference type="PIRSR" id="PIRSR602187-50"/>
    </source>
</evidence>
<dbReference type="PROSITE" id="PS51343">
    <property type="entry name" value="PII_GLNB_DOM"/>
    <property type="match status" value="1"/>
</dbReference>
<dbReference type="InterPro" id="IPR002187">
    <property type="entry name" value="N-reg_PII"/>
</dbReference>
<dbReference type="Gene3D" id="3.30.70.120">
    <property type="match status" value="1"/>
</dbReference>
<dbReference type="InterPro" id="IPR015867">
    <property type="entry name" value="N-reg_PII/ATP_PRibTrfase_C"/>
</dbReference>
<dbReference type="GO" id="GO:0005524">
    <property type="term" value="F:ATP binding"/>
    <property type="evidence" value="ECO:0007669"/>
    <property type="project" value="TreeGrafter"/>
</dbReference>
<gene>
    <name evidence="3" type="primary">glnB_4</name>
    <name evidence="3" type="ORF">Pla175_40310</name>
</gene>
<keyword evidence="1" id="KW-0597">Phosphoprotein</keyword>
<dbReference type="Proteomes" id="UP000317429">
    <property type="component" value="Chromosome"/>
</dbReference>
<dbReference type="EMBL" id="CP036291">
    <property type="protein sequence ID" value="QDU90622.1"/>
    <property type="molecule type" value="Genomic_DNA"/>
</dbReference>
<feature type="compositionally biased region" description="Basic and acidic residues" evidence="2">
    <location>
        <begin position="11"/>
        <end position="21"/>
    </location>
</feature>
<accession>A0A518DGR1</accession>
<dbReference type="PANTHER" id="PTHR30115:SF18">
    <property type="entry name" value="NITROGEN REGULATORY PROTEIN P-II"/>
    <property type="match status" value="1"/>
</dbReference>
<evidence type="ECO:0000256" key="2">
    <source>
        <dbReference type="SAM" id="MobiDB-lite"/>
    </source>
</evidence>
<dbReference type="AlphaFoldDB" id="A0A518DGR1"/>